<feature type="domain" description="GGDEF" evidence="4">
    <location>
        <begin position="264"/>
        <end position="397"/>
    </location>
</feature>
<dbReference type="InterPro" id="IPR003660">
    <property type="entry name" value="HAMP_dom"/>
</dbReference>
<dbReference type="CDD" id="cd06225">
    <property type="entry name" value="HAMP"/>
    <property type="match status" value="1"/>
</dbReference>
<proteinExistence type="predicted"/>
<keyword evidence="1" id="KW-1133">Transmembrane helix</keyword>
<feature type="domain" description="EAL" evidence="2">
    <location>
        <begin position="407"/>
        <end position="648"/>
    </location>
</feature>
<dbReference type="PROSITE" id="PS50887">
    <property type="entry name" value="GGDEF"/>
    <property type="match status" value="1"/>
</dbReference>
<dbReference type="Gene3D" id="3.30.70.270">
    <property type="match status" value="1"/>
</dbReference>
<keyword evidence="6" id="KW-1185">Reference proteome</keyword>
<evidence type="ECO:0000313" key="5">
    <source>
        <dbReference type="EMBL" id="AQZ95175.1"/>
    </source>
</evidence>
<dbReference type="InterPro" id="IPR043128">
    <property type="entry name" value="Rev_trsase/Diguanyl_cyclase"/>
</dbReference>
<evidence type="ECO:0000259" key="4">
    <source>
        <dbReference type="PROSITE" id="PS50887"/>
    </source>
</evidence>
<dbReference type="InterPro" id="IPR029787">
    <property type="entry name" value="Nucleotide_cyclase"/>
</dbReference>
<dbReference type="InterPro" id="IPR001633">
    <property type="entry name" value="EAL_dom"/>
</dbReference>
<keyword evidence="1" id="KW-0472">Membrane</keyword>
<dbReference type="Gene3D" id="3.20.20.450">
    <property type="entry name" value="EAL domain"/>
    <property type="match status" value="1"/>
</dbReference>
<evidence type="ECO:0000256" key="1">
    <source>
        <dbReference type="SAM" id="Phobius"/>
    </source>
</evidence>
<evidence type="ECO:0000313" key="6">
    <source>
        <dbReference type="Proteomes" id="UP000243488"/>
    </source>
</evidence>
<name>A0A1V0B5I6_9GAMM</name>
<dbReference type="SUPFAM" id="SSF141868">
    <property type="entry name" value="EAL domain-like"/>
    <property type="match status" value="1"/>
</dbReference>
<dbReference type="GO" id="GO:0071111">
    <property type="term" value="F:cyclic-guanylate-specific phosphodiesterase activity"/>
    <property type="evidence" value="ECO:0007669"/>
    <property type="project" value="InterPro"/>
</dbReference>
<feature type="domain" description="HAMP" evidence="3">
    <location>
        <begin position="171"/>
        <end position="223"/>
    </location>
</feature>
<dbReference type="PANTHER" id="PTHR33121:SF23">
    <property type="entry name" value="CYCLIC DI-GMP PHOSPHODIESTERASE PDEB"/>
    <property type="match status" value="1"/>
</dbReference>
<accession>A0A1V0B5I6</accession>
<dbReference type="SUPFAM" id="SSF55073">
    <property type="entry name" value="Nucleotide cyclase"/>
    <property type="match status" value="1"/>
</dbReference>
<dbReference type="Gene3D" id="3.30.110.200">
    <property type="match status" value="1"/>
</dbReference>
<dbReference type="InterPro" id="IPR050706">
    <property type="entry name" value="Cyclic-di-GMP_PDE-like"/>
</dbReference>
<dbReference type="Pfam" id="PF00563">
    <property type="entry name" value="EAL"/>
    <property type="match status" value="1"/>
</dbReference>
<dbReference type="Pfam" id="PF00990">
    <property type="entry name" value="GGDEF"/>
    <property type="match status" value="1"/>
</dbReference>
<dbReference type="Pfam" id="PF16448">
    <property type="entry name" value="LapD_MoxY_N"/>
    <property type="match status" value="1"/>
</dbReference>
<dbReference type="AlphaFoldDB" id="A0A1V0B5I6"/>
<dbReference type="Pfam" id="PF00672">
    <property type="entry name" value="HAMP"/>
    <property type="match status" value="1"/>
</dbReference>
<dbReference type="PROSITE" id="PS50885">
    <property type="entry name" value="HAMP"/>
    <property type="match status" value="1"/>
</dbReference>
<dbReference type="InterPro" id="IPR042461">
    <property type="entry name" value="LapD_MoxY_peri_C"/>
</dbReference>
<dbReference type="KEGG" id="ppha:BVH74_10630"/>
<dbReference type="GO" id="GO:0016020">
    <property type="term" value="C:membrane"/>
    <property type="evidence" value="ECO:0007669"/>
    <property type="project" value="InterPro"/>
</dbReference>
<feature type="transmembrane region" description="Helical" evidence="1">
    <location>
        <begin position="152"/>
        <end position="170"/>
    </location>
</feature>
<protein>
    <recommendedName>
        <fullName evidence="7">EAL domain-containing protein</fullName>
    </recommendedName>
</protein>
<dbReference type="SMART" id="SM00267">
    <property type="entry name" value="GGDEF"/>
    <property type="match status" value="1"/>
</dbReference>
<dbReference type="SMART" id="SM00052">
    <property type="entry name" value="EAL"/>
    <property type="match status" value="1"/>
</dbReference>
<dbReference type="SMART" id="SM00304">
    <property type="entry name" value="HAMP"/>
    <property type="match status" value="1"/>
</dbReference>
<dbReference type="NCBIfam" id="TIGR00254">
    <property type="entry name" value="GGDEF"/>
    <property type="match status" value="1"/>
</dbReference>
<dbReference type="GO" id="GO:0007165">
    <property type="term" value="P:signal transduction"/>
    <property type="evidence" value="ECO:0007669"/>
    <property type="project" value="InterPro"/>
</dbReference>
<sequence>MSLVKQLLLAICLFLLIAFSGSFLVSVENSRDQLQTQLRSHAQDAATALGLSLTPHVEDPAMIELMVSSIFDSGYFASIRVVAIADGQVLVERTRSLDETRAPGWFVRLVNLEAQGGDALIMRGWQQFARVEVLSHPQFALNRLWDSALGTLGWLLLCGVISALLGALLLKRQLRPLLAMADQAEAITRREYRTLPRVPRTPELRHVVLAMNQMVGKLKNLFEQEAAQTELYRRQAYHDSLTDLPNRLAFEHGLQAALTPGETPDGFLLAMRLGNLNQLNQTLGAARTDAILQAMAVPLQAIQAAHPTWLCCRSRGGEFLVLAPGSQLEDIQALAGQLATQASSLEDLISQVEHQPIALGIAGYRPGDGNAQVLSRMDQALAESSTAGERIKPGYRPADAGQIVDTAHGWRTLLSEAIEQRRFVLHFQPAMGGQGQTQVLHHKLLVRLPDTQGQLMSAGQFLPWIERLGLAGAFDQCMLSMALAHLDKHPGALALSITADTLHNPEQRQRLSQQLDKHNGAHYLTLEIDARYLQNSQDVGQLAAELKTSGCQLALQHFGRQLSLIGELALIGLAYLKIESSFIRDLDQAPEKHLYLEALVKTAQRIDLPLIAEQVQTKGEIQALISLGIEAMQGRALAEPASWQEQAG</sequence>
<dbReference type="EMBL" id="CP020100">
    <property type="protein sequence ID" value="AQZ95175.1"/>
    <property type="molecule type" value="Genomic_DNA"/>
</dbReference>
<dbReference type="InterPro" id="IPR000160">
    <property type="entry name" value="GGDEF_dom"/>
</dbReference>
<dbReference type="PANTHER" id="PTHR33121">
    <property type="entry name" value="CYCLIC DI-GMP PHOSPHODIESTERASE PDEF"/>
    <property type="match status" value="1"/>
</dbReference>
<dbReference type="RefSeq" id="WP_080050043.1">
    <property type="nucleotide sequence ID" value="NZ_CP020100.1"/>
</dbReference>
<dbReference type="Proteomes" id="UP000243488">
    <property type="component" value="Chromosome"/>
</dbReference>
<dbReference type="STRING" id="1931241.BVH74_10630"/>
<keyword evidence="1" id="KW-0812">Transmembrane</keyword>
<organism evidence="5 6">
    <name type="scientific">Halopseudomonas phragmitis</name>
    <dbReference type="NCBI Taxonomy" id="1931241"/>
    <lineage>
        <taxon>Bacteria</taxon>
        <taxon>Pseudomonadati</taxon>
        <taxon>Pseudomonadota</taxon>
        <taxon>Gammaproteobacteria</taxon>
        <taxon>Pseudomonadales</taxon>
        <taxon>Pseudomonadaceae</taxon>
        <taxon>Halopseudomonas</taxon>
    </lineage>
</organism>
<dbReference type="Gene3D" id="6.20.270.20">
    <property type="entry name" value="LapD/MoxY periplasmic domain"/>
    <property type="match status" value="1"/>
</dbReference>
<dbReference type="Gene3D" id="6.10.340.10">
    <property type="match status" value="1"/>
</dbReference>
<dbReference type="InterPro" id="IPR032244">
    <property type="entry name" value="LapD_MoxY_N"/>
</dbReference>
<evidence type="ECO:0008006" key="7">
    <source>
        <dbReference type="Google" id="ProtNLM"/>
    </source>
</evidence>
<reference evidence="5 6" key="1">
    <citation type="submission" date="2017-03" db="EMBL/GenBank/DDBJ databases">
        <title>Complete genome sequence of the novel DNRA strain Pseudomonas sp. S-6-2 isolated from Chinese polluted river sediment. Journal of Biotechnology.</title>
        <authorList>
            <person name="Li J."/>
            <person name="Xiang F."/>
            <person name="Wang L."/>
            <person name="Xi L."/>
            <person name="Liu J."/>
        </authorList>
    </citation>
    <scope>NUCLEOTIDE SEQUENCE [LARGE SCALE GENOMIC DNA]</scope>
    <source>
        <strain evidence="5 6">S-6-2</strain>
    </source>
</reference>
<dbReference type="InterPro" id="IPR035919">
    <property type="entry name" value="EAL_sf"/>
</dbReference>
<gene>
    <name evidence="5" type="ORF">BVH74_10630</name>
</gene>
<evidence type="ECO:0000259" key="2">
    <source>
        <dbReference type="PROSITE" id="PS50883"/>
    </source>
</evidence>
<evidence type="ECO:0000259" key="3">
    <source>
        <dbReference type="PROSITE" id="PS50885"/>
    </source>
</evidence>
<dbReference type="CDD" id="cd01948">
    <property type="entry name" value="EAL"/>
    <property type="match status" value="1"/>
</dbReference>
<dbReference type="PROSITE" id="PS50883">
    <property type="entry name" value="EAL"/>
    <property type="match status" value="1"/>
</dbReference>